<protein>
    <recommendedName>
        <fullName evidence="7">Eukaryotic translation initiation factor 3 subunit A</fullName>
        <shortName evidence="7">eIF3a</shortName>
    </recommendedName>
    <alternativeName>
        <fullName evidence="7">Eukaryotic translation initiation factor 3 110 kDa subunit homolog</fullName>
        <shortName evidence="7">eIF3 p110</shortName>
    </alternativeName>
    <alternativeName>
        <fullName evidence="7">Translation initiation factor eIF3, p110 subunit homolog</fullName>
    </alternativeName>
</protein>
<dbReference type="Gene3D" id="4.10.860.10">
    <property type="entry name" value="UVR domain"/>
    <property type="match status" value="1"/>
</dbReference>
<keyword evidence="3 7" id="KW-0396">Initiation factor</keyword>
<feature type="region of interest" description="Disordered" evidence="8">
    <location>
        <begin position="790"/>
        <end position="866"/>
    </location>
</feature>
<feature type="compositionally biased region" description="Low complexity" evidence="8">
    <location>
        <begin position="878"/>
        <end position="911"/>
    </location>
</feature>
<dbReference type="Gene3D" id="1.25.40.860">
    <property type="match status" value="2"/>
</dbReference>
<feature type="region of interest" description="Disordered" evidence="8">
    <location>
        <begin position="597"/>
        <end position="616"/>
    </location>
</feature>
<comment type="similarity">
    <text evidence="7">Belongs to the eIF-3 subunit A family.</text>
</comment>
<dbReference type="GO" id="GO:0002188">
    <property type="term" value="P:translation reinitiation"/>
    <property type="evidence" value="ECO:0007669"/>
    <property type="project" value="TreeGrafter"/>
</dbReference>
<dbReference type="SMART" id="SM00088">
    <property type="entry name" value="PINT"/>
    <property type="match status" value="1"/>
</dbReference>
<dbReference type="GO" id="GO:0043614">
    <property type="term" value="C:multi-eIF complex"/>
    <property type="evidence" value="ECO:0007669"/>
    <property type="project" value="TreeGrafter"/>
</dbReference>
<sequence length="966" mass="108459">MAPFARPENVLKRAEELIHVDQSAAALDLLYETISSKRSRNVSIDFLEPIILRFAELSVELRKGKIIKDGLHQYKKIIQLTSIGSIEIVVKRFLELAEAKVTDAQVEADKIDADDDLEAEDSPEDILLSTVSSEQTKDRTDRELVTPWLKFLWEAYRSVLDVLRNNSKLEVLYQQVVHQAFSFCLKYTRKTEFRRLCELLRSHLQSASGQYKNAGALNPIDLSDADTLQRYLDTRFEQLNIAVKLELWQEAFRSVEDVHTLLTVSKRPAKVSTMASYYENLARIFSVSGNNLYHAAAWSRFYSLVLQARSVPESELVRIASLLLVSVLAIPPRGAASATGNSYEIDDQKHRNTRLSGLLNLTKTPTRESLLASALSKNVLAHVRPEIRDLYKILEVDFHPLSIKKRLGPVVDKIGSDPNYQPYIKPLYQVILTRLFQQLSQVYKTVKLDFVISLASFPAPFNASRIEIERFIVMGCHKGEFGIILDHESSSITFRDDVNLKSAPSSNYSGASALQPTPAEIIRSRLSNLAKSLFSTVSVVDPMYIDYKLVSRQAAIERALAGLEEDNVQALARKDKIETRQKNAELEQIRREEEEAKNRALQIQQEQAAEQQRLADEQRKRELERIKREQDSIKEEEKRKIAEEINSKGIIKIDVNNLEDLDTNKLRSMQVEQLAKENKDLNERLRIIGRRMDHLERAYRLEEIEFWEKDAELQEQADIKAYEARKKGILIKSKQQYEEAVNLKARLERIVPDYEAFRAAVESKRRDQFEAKRARNQKLLEEEKKARIAKVRADREREQKRREAEERERAEQAARDAEREAEEKLRREEEEKKKAHIYRPGRLSAASGAASTNSGESASPAPAAAATTGKYVPGALRAASGSASIPASASAASAPASAGAAGSAASAPSAGRYVPGALRRSAGDGSAPATASRPPPASATSPASESTSSSTPAPRKYVPGAFSRKA</sequence>
<evidence type="ECO:0000256" key="2">
    <source>
        <dbReference type="ARBA" id="ARBA00022490"/>
    </source>
</evidence>
<feature type="compositionally biased region" description="Basic and acidic residues" evidence="8">
    <location>
        <begin position="790"/>
        <end position="833"/>
    </location>
</feature>
<evidence type="ECO:0000259" key="9">
    <source>
        <dbReference type="PROSITE" id="PS50250"/>
    </source>
</evidence>
<feature type="coiled-coil region" evidence="7">
    <location>
        <begin position="671"/>
        <end position="698"/>
    </location>
</feature>
<dbReference type="InterPro" id="IPR054711">
    <property type="entry name" value="eIF3a_PCI_TPR-like"/>
</dbReference>
<accession>A0A170R049</accession>
<dbReference type="PANTHER" id="PTHR14005:SF0">
    <property type="entry name" value="EUKARYOTIC TRANSLATION INITIATION FACTOR 3 SUBUNIT A"/>
    <property type="match status" value="1"/>
</dbReference>
<feature type="compositionally biased region" description="Low complexity" evidence="8">
    <location>
        <begin position="926"/>
        <end position="954"/>
    </location>
</feature>
<dbReference type="PROSITE" id="PS50250">
    <property type="entry name" value="PCI"/>
    <property type="match status" value="1"/>
</dbReference>
<keyword evidence="11" id="KW-1185">Reference proteome</keyword>
<dbReference type="InterPro" id="IPR027512">
    <property type="entry name" value="EIF3A"/>
</dbReference>
<comment type="subunit">
    <text evidence="7">Component of the eukaryotic translation initiation factor 3 (eIF-3) complex.</text>
</comment>
<feature type="region of interest" description="Disordered" evidence="8">
    <location>
        <begin position="878"/>
        <end position="966"/>
    </location>
</feature>
<evidence type="ECO:0000256" key="8">
    <source>
        <dbReference type="SAM" id="MobiDB-lite"/>
    </source>
</evidence>
<dbReference type="GO" id="GO:0016282">
    <property type="term" value="C:eukaryotic 43S preinitiation complex"/>
    <property type="evidence" value="ECO:0007669"/>
    <property type="project" value="UniProtKB-UniRule"/>
</dbReference>
<dbReference type="GO" id="GO:0001732">
    <property type="term" value="P:formation of cytoplasmic translation initiation complex"/>
    <property type="evidence" value="ECO:0007669"/>
    <property type="project" value="UniProtKB-UniRule"/>
</dbReference>
<dbReference type="GO" id="GO:0033290">
    <property type="term" value="C:eukaryotic 48S preinitiation complex"/>
    <property type="evidence" value="ECO:0007669"/>
    <property type="project" value="UniProtKB-UniRule"/>
</dbReference>
<dbReference type="Proteomes" id="UP000189580">
    <property type="component" value="Chromosome b"/>
</dbReference>
<evidence type="ECO:0000256" key="4">
    <source>
        <dbReference type="ARBA" id="ARBA00022884"/>
    </source>
</evidence>
<comment type="function">
    <text evidence="7">RNA-binding component of the eukaryotic translation initiation factor 3 (eIF-3) complex, which is involved in protein synthesis of a specialized repertoire of mRNAs and, together with other initiation factors, stimulates binding of mRNA and methionyl-tRNAi to the 40S ribosome. The eIF-3 complex specifically targets and initiates translation of a subset of mRNAs involved in cell proliferation.</text>
</comment>
<dbReference type="OrthoDB" id="18884at2759"/>
<dbReference type="GO" id="GO:0071541">
    <property type="term" value="C:eukaryotic translation initiation factor 3 complex, eIF3m"/>
    <property type="evidence" value="ECO:0007669"/>
    <property type="project" value="EnsemblFungi"/>
</dbReference>
<evidence type="ECO:0000256" key="5">
    <source>
        <dbReference type="ARBA" id="ARBA00022917"/>
    </source>
</evidence>
<dbReference type="HAMAP" id="MF_03000">
    <property type="entry name" value="eIF3a"/>
    <property type="match status" value="1"/>
</dbReference>
<reference evidence="10 11" key="1">
    <citation type="submission" date="2016-02" db="EMBL/GenBank/DDBJ databases">
        <title>Complete genome sequence and transcriptome regulation of the pentose utilising yeast Sugiyamaella lignohabitans.</title>
        <authorList>
            <person name="Bellasio M."/>
            <person name="Peymann A."/>
            <person name="Valli M."/>
            <person name="Sipitzky M."/>
            <person name="Graf A."/>
            <person name="Sauer M."/>
            <person name="Marx H."/>
            <person name="Mattanovich D."/>
        </authorList>
    </citation>
    <scope>NUCLEOTIDE SEQUENCE [LARGE SCALE GENOMIC DNA]</scope>
    <source>
        <strain evidence="10 11">CBS 10342</strain>
    </source>
</reference>
<dbReference type="GeneID" id="30035732"/>
<dbReference type="KEGG" id="slb:AWJ20_3684"/>
<dbReference type="GO" id="GO:0010494">
    <property type="term" value="C:cytoplasmic stress granule"/>
    <property type="evidence" value="ECO:0007669"/>
    <property type="project" value="EnsemblFungi"/>
</dbReference>
<dbReference type="AlphaFoldDB" id="A0A170R049"/>
<evidence type="ECO:0000256" key="6">
    <source>
        <dbReference type="ARBA" id="ARBA00023054"/>
    </source>
</evidence>
<dbReference type="FunFam" id="1.25.40.860:FF:000003">
    <property type="entry name" value="Eukaryotic translation initiation factor 3 subunit A"/>
    <property type="match status" value="1"/>
</dbReference>
<dbReference type="PANTHER" id="PTHR14005">
    <property type="entry name" value="EUKARYOTIC TRANSLATION INITIATION FACTOR 3, THETA SUBUNIT"/>
    <property type="match status" value="1"/>
</dbReference>
<name>A0A170R049_9ASCO</name>
<proteinExistence type="inferred from homology"/>
<dbReference type="FunFam" id="4.10.860.10:FF:000001">
    <property type="entry name" value="Eukaryotic translation initiation factor 3 subunit A"/>
    <property type="match status" value="1"/>
</dbReference>
<feature type="compositionally biased region" description="Low complexity" evidence="8">
    <location>
        <begin position="599"/>
        <end position="612"/>
    </location>
</feature>
<dbReference type="EMBL" id="CP014503">
    <property type="protein sequence ID" value="ANB16033.1"/>
    <property type="molecule type" value="Genomic_DNA"/>
</dbReference>
<evidence type="ECO:0000313" key="10">
    <source>
        <dbReference type="EMBL" id="ANB16033.1"/>
    </source>
</evidence>
<keyword evidence="4 7" id="KW-0694">RNA-binding</keyword>
<gene>
    <name evidence="10" type="primary">RPG1</name>
    <name evidence="7" type="synonym">TIF32</name>
    <name evidence="10" type="ORF">AWJ20_3684</name>
</gene>
<comment type="subcellular location">
    <subcellularLocation>
        <location evidence="1 7">Cytoplasm</location>
    </subcellularLocation>
</comment>
<keyword evidence="5 7" id="KW-0648">Protein biosynthesis</keyword>
<keyword evidence="2 7" id="KW-0963">Cytoplasm</keyword>
<dbReference type="GO" id="GO:0071540">
    <property type="term" value="C:eukaryotic translation initiation factor 3 complex, eIF3e"/>
    <property type="evidence" value="ECO:0007669"/>
    <property type="project" value="EnsemblFungi"/>
</dbReference>
<evidence type="ECO:0000256" key="7">
    <source>
        <dbReference type="HAMAP-Rule" id="MF_03000"/>
    </source>
</evidence>
<feature type="domain" description="PCI" evidence="9">
    <location>
        <begin position="319"/>
        <end position="499"/>
    </location>
</feature>
<evidence type="ECO:0000256" key="1">
    <source>
        <dbReference type="ARBA" id="ARBA00004496"/>
    </source>
</evidence>
<keyword evidence="6 7" id="KW-0175">Coiled coil</keyword>
<dbReference type="InterPro" id="IPR000717">
    <property type="entry name" value="PCI_dom"/>
</dbReference>
<organism evidence="10 11">
    <name type="scientific">Sugiyamaella lignohabitans</name>
    <dbReference type="NCBI Taxonomy" id="796027"/>
    <lineage>
        <taxon>Eukaryota</taxon>
        <taxon>Fungi</taxon>
        <taxon>Dikarya</taxon>
        <taxon>Ascomycota</taxon>
        <taxon>Saccharomycotina</taxon>
        <taxon>Dipodascomycetes</taxon>
        <taxon>Dipodascales</taxon>
        <taxon>Trichomonascaceae</taxon>
        <taxon>Sugiyamaella</taxon>
    </lineage>
</organism>
<dbReference type="GO" id="GO:0003729">
    <property type="term" value="F:mRNA binding"/>
    <property type="evidence" value="ECO:0007669"/>
    <property type="project" value="TreeGrafter"/>
</dbReference>
<dbReference type="GO" id="GO:0003743">
    <property type="term" value="F:translation initiation factor activity"/>
    <property type="evidence" value="ECO:0007669"/>
    <property type="project" value="UniProtKB-UniRule"/>
</dbReference>
<dbReference type="RefSeq" id="XP_018738510.1">
    <property type="nucleotide sequence ID" value="XM_018880718.1"/>
</dbReference>
<evidence type="ECO:0000313" key="11">
    <source>
        <dbReference type="Proteomes" id="UP000189580"/>
    </source>
</evidence>
<dbReference type="Pfam" id="PF22591">
    <property type="entry name" value="eIF3a_PCI_TPR-like"/>
    <property type="match status" value="1"/>
</dbReference>
<feature type="compositionally biased region" description="Low complexity" evidence="8">
    <location>
        <begin position="844"/>
        <end position="866"/>
    </location>
</feature>
<evidence type="ECO:0000256" key="3">
    <source>
        <dbReference type="ARBA" id="ARBA00022540"/>
    </source>
</evidence>